<dbReference type="InterPro" id="IPR011006">
    <property type="entry name" value="CheY-like_superfamily"/>
</dbReference>
<dbReference type="Proteomes" id="UP000198853">
    <property type="component" value="Unassembled WGS sequence"/>
</dbReference>
<name>A0A1G8LHP1_9BACI</name>
<dbReference type="PANTHER" id="PTHR45526">
    <property type="entry name" value="TRANSCRIPTIONAL REGULATORY PROTEIN DPIA"/>
    <property type="match status" value="1"/>
</dbReference>
<dbReference type="RefSeq" id="WP_090396578.1">
    <property type="nucleotide sequence ID" value="NZ_FNEN01000003.1"/>
</dbReference>
<dbReference type="PANTHER" id="PTHR45526:SF6">
    <property type="entry name" value="TRANSCRIPTIONAL REGULATORY PROTEIN CITT"/>
    <property type="match status" value="1"/>
</dbReference>
<keyword evidence="4" id="KW-0902">Two-component regulatory system</keyword>
<keyword evidence="12" id="KW-1185">Reference proteome</keyword>
<keyword evidence="7" id="KW-0010">Activator</keyword>
<dbReference type="SMART" id="SM00448">
    <property type="entry name" value="REC"/>
    <property type="match status" value="1"/>
</dbReference>
<feature type="domain" description="Response regulatory" evidence="10">
    <location>
        <begin position="6"/>
        <end position="124"/>
    </location>
</feature>
<keyword evidence="3 9" id="KW-0597">Phosphoprotein</keyword>
<dbReference type="GO" id="GO:0005737">
    <property type="term" value="C:cytoplasm"/>
    <property type="evidence" value="ECO:0007669"/>
    <property type="project" value="UniProtKB-SubCell"/>
</dbReference>
<comment type="subcellular location">
    <subcellularLocation>
        <location evidence="1">Cytoplasm</location>
    </subcellularLocation>
</comment>
<dbReference type="GO" id="GO:0003700">
    <property type="term" value="F:DNA-binding transcription factor activity"/>
    <property type="evidence" value="ECO:0007669"/>
    <property type="project" value="InterPro"/>
</dbReference>
<dbReference type="Pfam" id="PF20714">
    <property type="entry name" value="HTH_64"/>
    <property type="match status" value="1"/>
</dbReference>
<keyword evidence="6" id="KW-0238">DNA-binding</keyword>
<evidence type="ECO:0000256" key="1">
    <source>
        <dbReference type="ARBA" id="ARBA00004496"/>
    </source>
</evidence>
<proteinExistence type="predicted"/>
<keyword evidence="8" id="KW-0804">Transcription</keyword>
<organism evidence="11 12">
    <name type="scientific">Natribacillus halophilus</name>
    <dbReference type="NCBI Taxonomy" id="549003"/>
    <lineage>
        <taxon>Bacteria</taxon>
        <taxon>Bacillati</taxon>
        <taxon>Bacillota</taxon>
        <taxon>Bacilli</taxon>
        <taxon>Bacillales</taxon>
        <taxon>Bacillaceae</taxon>
        <taxon>Natribacillus</taxon>
    </lineage>
</organism>
<evidence type="ECO:0000256" key="2">
    <source>
        <dbReference type="ARBA" id="ARBA00022490"/>
    </source>
</evidence>
<dbReference type="Gene3D" id="3.40.50.2300">
    <property type="match status" value="1"/>
</dbReference>
<dbReference type="GO" id="GO:0000156">
    <property type="term" value="F:phosphorelay response regulator activity"/>
    <property type="evidence" value="ECO:0007669"/>
    <property type="project" value="TreeGrafter"/>
</dbReference>
<feature type="modified residue" description="4-aspartylphosphate" evidence="9">
    <location>
        <position position="59"/>
    </location>
</feature>
<evidence type="ECO:0000313" key="11">
    <source>
        <dbReference type="EMBL" id="SDI55221.1"/>
    </source>
</evidence>
<dbReference type="Pfam" id="PF00072">
    <property type="entry name" value="Response_reg"/>
    <property type="match status" value="1"/>
</dbReference>
<gene>
    <name evidence="11" type="ORF">SAMN04488123_10397</name>
</gene>
<evidence type="ECO:0000313" key="12">
    <source>
        <dbReference type="Proteomes" id="UP000198853"/>
    </source>
</evidence>
<protein>
    <submittedName>
        <fullName evidence="11">Two-component system, CitB family, response regulator CitT</fullName>
    </submittedName>
</protein>
<evidence type="ECO:0000256" key="3">
    <source>
        <dbReference type="ARBA" id="ARBA00022553"/>
    </source>
</evidence>
<dbReference type="OrthoDB" id="9759232at2"/>
<dbReference type="InterPro" id="IPR048714">
    <property type="entry name" value="DpiA-like_HTH"/>
</dbReference>
<evidence type="ECO:0000259" key="10">
    <source>
        <dbReference type="PROSITE" id="PS50110"/>
    </source>
</evidence>
<dbReference type="PIRSF" id="PIRSF006171">
    <property type="entry name" value="RR_citrat_malat"/>
    <property type="match status" value="1"/>
</dbReference>
<evidence type="ECO:0000256" key="9">
    <source>
        <dbReference type="PROSITE-ProRule" id="PRU00169"/>
    </source>
</evidence>
<dbReference type="PROSITE" id="PS50110">
    <property type="entry name" value="RESPONSE_REGULATORY"/>
    <property type="match status" value="1"/>
</dbReference>
<dbReference type="InterPro" id="IPR001789">
    <property type="entry name" value="Sig_transdc_resp-reg_receiver"/>
</dbReference>
<dbReference type="SUPFAM" id="SSF46785">
    <property type="entry name" value="Winged helix' DNA-binding domain"/>
    <property type="match status" value="1"/>
</dbReference>
<dbReference type="InterPro" id="IPR051271">
    <property type="entry name" value="2C-system_Tx_regulators"/>
</dbReference>
<evidence type="ECO:0000256" key="5">
    <source>
        <dbReference type="ARBA" id="ARBA00023015"/>
    </source>
</evidence>
<evidence type="ECO:0000256" key="6">
    <source>
        <dbReference type="ARBA" id="ARBA00023125"/>
    </source>
</evidence>
<dbReference type="AlphaFoldDB" id="A0A1G8LHP1"/>
<dbReference type="InterPro" id="IPR024187">
    <property type="entry name" value="Sig_transdc_resp-reg_cit/mal"/>
</dbReference>
<evidence type="ECO:0000256" key="4">
    <source>
        <dbReference type="ARBA" id="ARBA00023012"/>
    </source>
</evidence>
<evidence type="ECO:0000256" key="7">
    <source>
        <dbReference type="ARBA" id="ARBA00023159"/>
    </source>
</evidence>
<dbReference type="EMBL" id="FNEN01000003">
    <property type="protein sequence ID" value="SDI55221.1"/>
    <property type="molecule type" value="Genomic_DNA"/>
</dbReference>
<dbReference type="GO" id="GO:0003677">
    <property type="term" value="F:DNA binding"/>
    <property type="evidence" value="ECO:0007669"/>
    <property type="project" value="UniProtKB-KW"/>
</dbReference>
<keyword evidence="5" id="KW-0805">Transcription regulation</keyword>
<accession>A0A1G8LHP1</accession>
<keyword evidence="2" id="KW-0963">Cytoplasm</keyword>
<sequence>MRENYKVLIVEDDFRVADINRQFVEKMQGFTAFGIAKTGEETMEQLNNSQTLPDLILLDVYIPDVEGLELLWTIRNHYHEVDVIMMTAAKEVSIIEESMRGGAFDYIVKPVEFERFAWTLERYDRQRQLLNDKEEMDQADIDRLIGSADGKQATKPSNYELPKGIDEITLNNIEDILKKTKDQGITAATLGEKIGASRSTARRYLEYLVSINAVKTELKYGDVGRPERRYIFGKTHLG</sequence>
<evidence type="ECO:0000256" key="8">
    <source>
        <dbReference type="ARBA" id="ARBA00023163"/>
    </source>
</evidence>
<dbReference type="InterPro" id="IPR036390">
    <property type="entry name" value="WH_DNA-bd_sf"/>
</dbReference>
<reference evidence="11 12" key="1">
    <citation type="submission" date="2016-10" db="EMBL/GenBank/DDBJ databases">
        <authorList>
            <person name="de Groot N.N."/>
        </authorList>
    </citation>
    <scope>NUCLEOTIDE SEQUENCE [LARGE SCALE GENOMIC DNA]</scope>
    <source>
        <strain evidence="11 12">DSM 21771</strain>
    </source>
</reference>
<dbReference type="SUPFAM" id="SSF52172">
    <property type="entry name" value="CheY-like"/>
    <property type="match status" value="1"/>
</dbReference>
<dbReference type="CDD" id="cd19925">
    <property type="entry name" value="REC_citrate_TCS"/>
    <property type="match status" value="1"/>
</dbReference>